<sequence length="427" mass="44083">MVIGILMGVFALLLAIGIPVAVSIGLASIAAVMFMGDLSLSVIAQRFGNGVNSFPLLAIPFFVLAGSLMNSGGIATRLIDFASCLVGFIRGGLAMVNIVASKFFGGISGSSVADAVAIGSALIPAMQKKGYDGGFAAAVTAASSTIGIIIPPSIPIIIYGVMAGESISQLFLAGAIPGVLVGLSLMLVTYLMALKNPEQFPKENLPTLKGIGISLKRASLALLMPIIVLGGIIGGVVTATEAAVIAVGYSLIVGGLVYKEIKLKDFKSILSETITGTATVMLLVATASLFGWIVAYEQIPLIIGDWIQGVSGNPIITLLIINLFLLLTGLFMDLTAALIILTPVLLPIATTLGMDPVHFGIMMIVNLAIGLVTPPVGICLFAVCNIAKITISHVSRAVVPLLAAMVIILLLVAFIPQISMYLPNLTK</sequence>
<evidence type="ECO:0000256" key="2">
    <source>
        <dbReference type="ARBA" id="ARBA00022475"/>
    </source>
</evidence>
<keyword evidence="10" id="KW-1185">Reference proteome</keyword>
<feature type="transmembrane region" description="Helical" evidence="7">
    <location>
        <begin position="135"/>
        <end position="158"/>
    </location>
</feature>
<gene>
    <name evidence="9" type="ORF">SAMN04488054_12055</name>
</gene>
<feature type="transmembrane region" description="Helical" evidence="7">
    <location>
        <begin position="78"/>
        <end position="98"/>
    </location>
</feature>
<dbReference type="PANTHER" id="PTHR33362:SF2">
    <property type="entry name" value="TRAP TRANSPORTER LARGE PERMEASE PROTEIN"/>
    <property type="match status" value="1"/>
</dbReference>
<feature type="transmembrane region" description="Helical" evidence="7">
    <location>
        <begin position="104"/>
        <end position="123"/>
    </location>
</feature>
<feature type="transmembrane region" description="Helical" evidence="7">
    <location>
        <begin position="12"/>
        <end position="34"/>
    </location>
</feature>
<protein>
    <submittedName>
        <fullName evidence="9">C4-dicarboxylate transporter, DctM subunit</fullName>
    </submittedName>
</protein>
<evidence type="ECO:0000256" key="1">
    <source>
        <dbReference type="ARBA" id="ARBA00004429"/>
    </source>
</evidence>
<keyword evidence="3" id="KW-0997">Cell inner membrane</keyword>
<feature type="domain" description="TRAP C4-dicarboxylate transport system permease DctM subunit" evidence="8">
    <location>
        <begin position="8"/>
        <end position="418"/>
    </location>
</feature>
<evidence type="ECO:0000259" key="8">
    <source>
        <dbReference type="Pfam" id="PF06808"/>
    </source>
</evidence>
<keyword evidence="6 7" id="KW-0472">Membrane</keyword>
<evidence type="ECO:0000256" key="3">
    <source>
        <dbReference type="ARBA" id="ARBA00022519"/>
    </source>
</evidence>
<dbReference type="EMBL" id="FOTY01000020">
    <property type="protein sequence ID" value="SFM19055.1"/>
    <property type="molecule type" value="Genomic_DNA"/>
</dbReference>
<dbReference type="NCBIfam" id="TIGR00786">
    <property type="entry name" value="dctM"/>
    <property type="match status" value="1"/>
</dbReference>
<feature type="transmembrane region" description="Helical" evidence="7">
    <location>
        <begin position="359"/>
        <end position="386"/>
    </location>
</feature>
<feature type="transmembrane region" description="Helical" evidence="7">
    <location>
        <begin position="54"/>
        <end position="71"/>
    </location>
</feature>
<keyword evidence="4 7" id="KW-0812">Transmembrane</keyword>
<reference evidence="9 10" key="1">
    <citation type="submission" date="2016-10" db="EMBL/GenBank/DDBJ databases">
        <authorList>
            <person name="de Groot N.N."/>
        </authorList>
    </citation>
    <scope>NUCLEOTIDE SEQUENCE [LARGE SCALE GENOMIC DNA]</scope>
    <source>
        <strain evidence="9 10">CGMCC 1.6134</strain>
    </source>
</reference>
<name>A0A1I4NUH4_9BACI</name>
<dbReference type="Proteomes" id="UP000199668">
    <property type="component" value="Unassembled WGS sequence"/>
</dbReference>
<feature type="transmembrane region" description="Helical" evidence="7">
    <location>
        <begin position="306"/>
        <end position="327"/>
    </location>
</feature>
<dbReference type="Pfam" id="PF06808">
    <property type="entry name" value="DctM"/>
    <property type="match status" value="1"/>
</dbReference>
<keyword evidence="2" id="KW-1003">Cell membrane</keyword>
<keyword evidence="5 7" id="KW-1133">Transmembrane helix</keyword>
<dbReference type="PANTHER" id="PTHR33362">
    <property type="entry name" value="SIALIC ACID TRAP TRANSPORTER PERMEASE PROTEIN SIAT-RELATED"/>
    <property type="match status" value="1"/>
</dbReference>
<feature type="transmembrane region" description="Helical" evidence="7">
    <location>
        <begin position="273"/>
        <end position="294"/>
    </location>
</feature>
<dbReference type="AlphaFoldDB" id="A0A1I4NUH4"/>
<accession>A0A1I4NUH4</accession>
<dbReference type="PIRSF" id="PIRSF006066">
    <property type="entry name" value="HI0050"/>
    <property type="match status" value="1"/>
</dbReference>
<dbReference type="OrthoDB" id="9785600at2"/>
<organism evidence="9 10">
    <name type="scientific">Salibacterium qingdaonense</name>
    <dbReference type="NCBI Taxonomy" id="266892"/>
    <lineage>
        <taxon>Bacteria</taxon>
        <taxon>Bacillati</taxon>
        <taxon>Bacillota</taxon>
        <taxon>Bacilli</taxon>
        <taxon>Bacillales</taxon>
        <taxon>Bacillaceae</taxon>
    </lineage>
</organism>
<comment type="subcellular location">
    <subcellularLocation>
        <location evidence="1">Cell inner membrane</location>
        <topology evidence="1">Multi-pass membrane protein</topology>
    </subcellularLocation>
</comment>
<feature type="transmembrane region" description="Helical" evidence="7">
    <location>
        <begin position="398"/>
        <end position="422"/>
    </location>
</feature>
<dbReference type="InterPro" id="IPR010656">
    <property type="entry name" value="DctM"/>
</dbReference>
<evidence type="ECO:0000313" key="10">
    <source>
        <dbReference type="Proteomes" id="UP000199668"/>
    </source>
</evidence>
<dbReference type="RefSeq" id="WP_090927583.1">
    <property type="nucleotide sequence ID" value="NZ_FOTY01000020.1"/>
</dbReference>
<dbReference type="STRING" id="266892.SAMN04488054_12055"/>
<evidence type="ECO:0000256" key="5">
    <source>
        <dbReference type="ARBA" id="ARBA00022989"/>
    </source>
</evidence>
<dbReference type="GO" id="GO:0022857">
    <property type="term" value="F:transmembrane transporter activity"/>
    <property type="evidence" value="ECO:0007669"/>
    <property type="project" value="TreeGrafter"/>
</dbReference>
<dbReference type="InterPro" id="IPR004681">
    <property type="entry name" value="TRAP_DctM"/>
</dbReference>
<feature type="transmembrane region" description="Helical" evidence="7">
    <location>
        <begin position="215"/>
        <end position="236"/>
    </location>
</feature>
<evidence type="ECO:0000256" key="4">
    <source>
        <dbReference type="ARBA" id="ARBA00022692"/>
    </source>
</evidence>
<feature type="transmembrane region" description="Helical" evidence="7">
    <location>
        <begin position="334"/>
        <end position="353"/>
    </location>
</feature>
<evidence type="ECO:0000256" key="7">
    <source>
        <dbReference type="SAM" id="Phobius"/>
    </source>
</evidence>
<evidence type="ECO:0000313" key="9">
    <source>
        <dbReference type="EMBL" id="SFM19055.1"/>
    </source>
</evidence>
<feature type="transmembrane region" description="Helical" evidence="7">
    <location>
        <begin position="170"/>
        <end position="194"/>
    </location>
</feature>
<dbReference type="GO" id="GO:0005886">
    <property type="term" value="C:plasma membrane"/>
    <property type="evidence" value="ECO:0007669"/>
    <property type="project" value="UniProtKB-SubCell"/>
</dbReference>
<proteinExistence type="predicted"/>
<evidence type="ECO:0000256" key="6">
    <source>
        <dbReference type="ARBA" id="ARBA00023136"/>
    </source>
</evidence>